<dbReference type="RefSeq" id="WP_332614800.1">
    <property type="nucleotide sequence ID" value="NZ_JAXGFP010000002.1"/>
</dbReference>
<accession>A0ABU7YVY0</accession>
<dbReference type="EMBL" id="JAXGFP010000002">
    <property type="protein sequence ID" value="MEG3183088.1"/>
    <property type="molecule type" value="Genomic_DNA"/>
</dbReference>
<evidence type="ECO:0000313" key="2">
    <source>
        <dbReference type="Proteomes" id="UP001355056"/>
    </source>
</evidence>
<gene>
    <name evidence="1" type="ORF">SNE34_03555</name>
</gene>
<keyword evidence="2" id="KW-1185">Reference proteome</keyword>
<evidence type="ECO:0000313" key="1">
    <source>
        <dbReference type="EMBL" id="MEG3183088.1"/>
    </source>
</evidence>
<protein>
    <submittedName>
        <fullName evidence="1">Uncharacterized protein</fullName>
    </submittedName>
</protein>
<reference evidence="1 2" key="1">
    <citation type="journal article" date="2016" name="Int. J. Syst. Evol. Microbiol.">
        <title>Lysobacter erysipheiresistens sp. nov., an antagonist of powdery mildew, isolated from tobacco-cultivated soil.</title>
        <authorList>
            <person name="Xie B."/>
            <person name="Li T."/>
            <person name="Lin X."/>
            <person name="Wang C.J."/>
            <person name="Chen Y.J."/>
            <person name="Liu W.J."/>
            <person name="Zhao Z.W."/>
        </authorList>
    </citation>
    <scope>NUCLEOTIDE SEQUENCE [LARGE SCALE GENOMIC DNA]</scope>
    <source>
        <strain evidence="1 2">RS-LYSO-3</strain>
    </source>
</reference>
<sequence>MSYYAMRYLLLWEQSERPVFQMLAASWSPESLRKAMHHFRISRSFRGIGGHTTANIVLGAVNAADGPSPVSNVQNLAESFRRDFGSFNLSAASKLLWWKHRHPYLIYDSRAVAALKKLGYRFANRDYAEYARSWLGAYVEREGEIDGAVASLADLQPFLDTWHPTVDSISRLAQEKWFRERVFDLALWEHGAPN</sequence>
<proteinExistence type="predicted"/>
<organism evidence="1 2">
    <name type="scientific">Novilysobacter erysipheiresistens</name>
    <dbReference type="NCBI Taxonomy" id="1749332"/>
    <lineage>
        <taxon>Bacteria</taxon>
        <taxon>Pseudomonadati</taxon>
        <taxon>Pseudomonadota</taxon>
        <taxon>Gammaproteobacteria</taxon>
        <taxon>Lysobacterales</taxon>
        <taxon>Lysobacteraceae</taxon>
        <taxon>Novilysobacter</taxon>
    </lineage>
</organism>
<name>A0ABU7YVY0_9GAMM</name>
<dbReference type="Proteomes" id="UP001355056">
    <property type="component" value="Unassembled WGS sequence"/>
</dbReference>
<comment type="caution">
    <text evidence="1">The sequence shown here is derived from an EMBL/GenBank/DDBJ whole genome shotgun (WGS) entry which is preliminary data.</text>
</comment>